<evidence type="ECO:0008006" key="3">
    <source>
        <dbReference type="Google" id="ProtNLM"/>
    </source>
</evidence>
<dbReference type="InterPro" id="IPR029052">
    <property type="entry name" value="Metallo-depent_PP-like"/>
</dbReference>
<dbReference type="SUPFAM" id="SSF56300">
    <property type="entry name" value="Metallo-dependent phosphatases"/>
    <property type="match status" value="1"/>
</dbReference>
<gene>
    <name evidence="1" type="ORF">SAMN04488693_12220</name>
</gene>
<keyword evidence="2" id="KW-1185">Reference proteome</keyword>
<dbReference type="Gene3D" id="3.60.21.10">
    <property type="match status" value="1"/>
</dbReference>
<organism evidence="1 2">
    <name type="scientific">Arthrobacter subterraneus</name>
    <dbReference type="NCBI Taxonomy" id="335973"/>
    <lineage>
        <taxon>Bacteria</taxon>
        <taxon>Bacillati</taxon>
        <taxon>Actinomycetota</taxon>
        <taxon>Actinomycetes</taxon>
        <taxon>Micrococcales</taxon>
        <taxon>Micrococcaceae</taxon>
        <taxon>Arthrobacter</taxon>
    </lineage>
</organism>
<dbReference type="Proteomes" id="UP000199258">
    <property type="component" value="Unassembled WGS sequence"/>
</dbReference>
<proteinExistence type="predicted"/>
<protein>
    <recommendedName>
        <fullName evidence="3">Calcineurin-like phosphoesterase</fullName>
    </recommendedName>
</protein>
<dbReference type="STRING" id="335973.SAMN04488693_12220"/>
<name>A0A1G8N733_9MICC</name>
<dbReference type="AlphaFoldDB" id="A0A1G8N733"/>
<dbReference type="EMBL" id="FNDT01000022">
    <property type="protein sequence ID" value="SDI76012.1"/>
    <property type="molecule type" value="Genomic_DNA"/>
</dbReference>
<sequence length="61" mass="6692">MVLNSHHPVFPLDQHNAYNDAELVDLVSSYDNVVAWLNGHNHAGNYGFTGGTHFIRASGTL</sequence>
<evidence type="ECO:0000313" key="2">
    <source>
        <dbReference type="Proteomes" id="UP000199258"/>
    </source>
</evidence>
<accession>A0A1G8N733</accession>
<reference evidence="1 2" key="1">
    <citation type="submission" date="2016-10" db="EMBL/GenBank/DDBJ databases">
        <authorList>
            <person name="de Groot N.N."/>
        </authorList>
    </citation>
    <scope>NUCLEOTIDE SEQUENCE [LARGE SCALE GENOMIC DNA]</scope>
    <source>
        <strain evidence="1 2">NP_1H</strain>
    </source>
</reference>
<evidence type="ECO:0000313" key="1">
    <source>
        <dbReference type="EMBL" id="SDI76012.1"/>
    </source>
</evidence>